<evidence type="ECO:0000259" key="3">
    <source>
        <dbReference type="Pfam" id="PF07993"/>
    </source>
</evidence>
<dbReference type="SUPFAM" id="SSF51735">
    <property type="entry name" value="NAD(P)-binding Rossmann-fold domains"/>
    <property type="match status" value="2"/>
</dbReference>
<dbReference type="PANTHER" id="PTHR44196:SF1">
    <property type="entry name" value="DEHYDROGENASE_REDUCTASE SDR FAMILY MEMBER 7B"/>
    <property type="match status" value="1"/>
</dbReference>
<dbReference type="EMBL" id="FXUL01000022">
    <property type="protein sequence ID" value="SMP75037.1"/>
    <property type="molecule type" value="Genomic_DNA"/>
</dbReference>
<dbReference type="PANTHER" id="PTHR44196">
    <property type="entry name" value="DEHYDROGENASE/REDUCTASE SDR FAMILY MEMBER 7B"/>
    <property type="match status" value="1"/>
</dbReference>
<keyword evidence="5" id="KW-1185">Reference proteome</keyword>
<dbReference type="Proteomes" id="UP001158049">
    <property type="component" value="Unassembled WGS sequence"/>
</dbReference>
<dbReference type="PRINTS" id="PR00080">
    <property type="entry name" value="SDRFAMILY"/>
</dbReference>
<comment type="similarity">
    <text evidence="1">Belongs to the short-chain dehydrogenases/reductases (SDR) family.</text>
</comment>
<proteinExistence type="inferred from homology"/>
<protein>
    <submittedName>
        <fullName evidence="4">NADP-dependent 3-hydroxy acid dehydrogenase YdfG</fullName>
    </submittedName>
</protein>
<dbReference type="InterPro" id="IPR020904">
    <property type="entry name" value="Sc_DH/Rdtase_CS"/>
</dbReference>
<dbReference type="Pfam" id="PF07993">
    <property type="entry name" value="NAD_binding_4"/>
    <property type="match status" value="1"/>
</dbReference>
<dbReference type="InterPro" id="IPR036291">
    <property type="entry name" value="NAD(P)-bd_dom_sf"/>
</dbReference>
<comment type="caution">
    <text evidence="4">The sequence shown here is derived from an EMBL/GenBank/DDBJ whole genome shotgun (WGS) entry which is preliminary data.</text>
</comment>
<evidence type="ECO:0000256" key="1">
    <source>
        <dbReference type="ARBA" id="ARBA00006484"/>
    </source>
</evidence>
<evidence type="ECO:0000313" key="4">
    <source>
        <dbReference type="EMBL" id="SMP75037.1"/>
    </source>
</evidence>
<dbReference type="NCBIfam" id="NF005539">
    <property type="entry name" value="PRK07201.1"/>
    <property type="match status" value="1"/>
</dbReference>
<evidence type="ECO:0000313" key="5">
    <source>
        <dbReference type="Proteomes" id="UP001158049"/>
    </source>
</evidence>
<feature type="domain" description="Thioester reductase (TE)" evidence="3">
    <location>
        <begin position="5"/>
        <end position="235"/>
    </location>
</feature>
<dbReference type="InterPro" id="IPR002347">
    <property type="entry name" value="SDR_fam"/>
</dbReference>
<keyword evidence="2" id="KW-0560">Oxidoreductase</keyword>
<dbReference type="CDD" id="cd05263">
    <property type="entry name" value="MupV_like_SDR_e"/>
    <property type="match status" value="1"/>
</dbReference>
<name>A0ABY1QNY3_9BURK</name>
<organism evidence="4 5">
    <name type="scientific">Noviherbaspirillum suwonense</name>
    <dbReference type="NCBI Taxonomy" id="1224511"/>
    <lineage>
        <taxon>Bacteria</taxon>
        <taxon>Pseudomonadati</taxon>
        <taxon>Pseudomonadota</taxon>
        <taxon>Betaproteobacteria</taxon>
        <taxon>Burkholderiales</taxon>
        <taxon>Oxalobacteraceae</taxon>
        <taxon>Noviherbaspirillum</taxon>
    </lineage>
</organism>
<dbReference type="CDD" id="cd05233">
    <property type="entry name" value="SDR_c"/>
    <property type="match status" value="1"/>
</dbReference>
<dbReference type="PRINTS" id="PR00081">
    <property type="entry name" value="GDHRDH"/>
</dbReference>
<dbReference type="InterPro" id="IPR013120">
    <property type="entry name" value="FAR_NAD-bd"/>
</dbReference>
<dbReference type="InterPro" id="IPR057313">
    <property type="entry name" value="Maqu_2507-like"/>
</dbReference>
<evidence type="ECO:0000256" key="2">
    <source>
        <dbReference type="ARBA" id="ARBA00023002"/>
    </source>
</evidence>
<sequence length="665" mass="71572">MRYFVTGGTGFIGRRLIRKLLASEGNTVHFLVRRPGGSREAALREFLGPAESRAIAVAGDICQARCGLTDADLQALAGKVDHFFHLAAVYDLRADPAHELATNIDGTRNALALARALDAGCFHHVSSIAAAGLYDGVFREDMFEEAEHIEHPYFRSKHDSEALVRAERSLPWRIYRPGLVVGDSRTGEADKIDGPYYFFKLIQRLRGLLPPWMPAIGVEGGRINIVPVDYVVDAMTWIAAVPGLDGGCFHLTDPAPKRVGDVLNLFAHAAHAPPMTLRINAALVDLVPAGVRRGLAAVAPVRRLAQTVLDDLGLPDTILQFINYPTRFDNRQAAAALKGSGIACPPLDSYATVIWDYWERHMDPALFVGRSLRSHVEGKVALVTGGSSGIGLSTARKLADAGATTLICGRDQARLTAACEQIGAGGGTVKAYPADLTDAADCERFVQLLLAEHGRVDILVNNAGRSIRRSVEGSFGRFHDYERTMQLNYFGALRVTVGLLPAMLAKGSGHIVNISSIGVLTNAPRFSAYVASKAALDAWTQCAASEFADQGIQFTTVNMPLVRTPMIKPSHVYDDAPTLLPDEAADLVAQAIINRPVRIATRVGIVGQTLHALAPRLAQTVLNTAYRLSPDSAPAAQDGGQAPQRPAGHSAEYLAMRQLLHGIHL</sequence>
<dbReference type="PROSITE" id="PS00061">
    <property type="entry name" value="ADH_SHORT"/>
    <property type="match status" value="1"/>
</dbReference>
<accession>A0ABY1QNY3</accession>
<dbReference type="RefSeq" id="WP_283444556.1">
    <property type="nucleotide sequence ID" value="NZ_FXUL01000022.1"/>
</dbReference>
<dbReference type="Gene3D" id="3.40.50.720">
    <property type="entry name" value="NAD(P)-binding Rossmann-like Domain"/>
    <property type="match status" value="2"/>
</dbReference>
<reference evidence="4 5" key="1">
    <citation type="submission" date="2017-05" db="EMBL/GenBank/DDBJ databases">
        <authorList>
            <person name="Varghese N."/>
            <person name="Submissions S."/>
        </authorList>
    </citation>
    <scope>NUCLEOTIDE SEQUENCE [LARGE SCALE GENOMIC DNA]</scope>
    <source>
        <strain evidence="4 5">DSM 26001</strain>
    </source>
</reference>
<dbReference type="Pfam" id="PF00106">
    <property type="entry name" value="adh_short"/>
    <property type="match status" value="1"/>
</dbReference>
<gene>
    <name evidence="4" type="ORF">SAMN06295970_12220</name>
</gene>